<comment type="similarity">
    <text evidence="2">Belongs to the TALE/IRO homeobox family.</text>
</comment>
<organism evidence="8">
    <name type="scientific">Menopon gallinae</name>
    <name type="common">poultry shaft louse</name>
    <dbReference type="NCBI Taxonomy" id="328185"/>
    <lineage>
        <taxon>Eukaryota</taxon>
        <taxon>Metazoa</taxon>
        <taxon>Ecdysozoa</taxon>
        <taxon>Arthropoda</taxon>
        <taxon>Hexapoda</taxon>
        <taxon>Insecta</taxon>
        <taxon>Pterygota</taxon>
        <taxon>Neoptera</taxon>
        <taxon>Paraneoptera</taxon>
        <taxon>Psocodea</taxon>
        <taxon>Troctomorpha</taxon>
        <taxon>Phthiraptera</taxon>
        <taxon>Amblycera</taxon>
        <taxon>Menoponidae</taxon>
        <taxon>Menopon</taxon>
    </lineage>
</organism>
<dbReference type="GO" id="GO:0007517">
    <property type="term" value="P:muscle organ development"/>
    <property type="evidence" value="ECO:0007669"/>
    <property type="project" value="TreeGrafter"/>
</dbReference>
<dbReference type="InterPro" id="IPR009057">
    <property type="entry name" value="Homeodomain-like_sf"/>
</dbReference>
<keyword evidence="5 6" id="KW-0539">Nucleus</keyword>
<evidence type="ECO:0000256" key="6">
    <source>
        <dbReference type="PROSITE-ProRule" id="PRU00108"/>
    </source>
</evidence>
<dbReference type="PROSITE" id="PS50071">
    <property type="entry name" value="HOMEOBOX_2"/>
    <property type="match status" value="1"/>
</dbReference>
<evidence type="ECO:0000256" key="1">
    <source>
        <dbReference type="ARBA" id="ARBA00004123"/>
    </source>
</evidence>
<dbReference type="EMBL" id="JARGDH010000003">
    <property type="protein sequence ID" value="KAL0273539.1"/>
    <property type="molecule type" value="Genomic_DNA"/>
</dbReference>
<evidence type="ECO:0000256" key="4">
    <source>
        <dbReference type="ARBA" id="ARBA00023155"/>
    </source>
</evidence>
<feature type="DNA-binding region" description="Homeobox" evidence="6">
    <location>
        <begin position="32"/>
        <end position="94"/>
    </location>
</feature>
<keyword evidence="4 6" id="KW-0371">Homeobox</keyword>
<dbReference type="GO" id="GO:0000978">
    <property type="term" value="F:RNA polymerase II cis-regulatory region sequence-specific DNA binding"/>
    <property type="evidence" value="ECO:0007669"/>
    <property type="project" value="TreeGrafter"/>
</dbReference>
<dbReference type="PANTHER" id="PTHR11211">
    <property type="entry name" value="IROQUOIS-CLASS HOMEODOMAIN PROTEIN IRX"/>
    <property type="match status" value="1"/>
</dbReference>
<feature type="domain" description="Homeobox" evidence="7">
    <location>
        <begin position="30"/>
        <end position="93"/>
    </location>
</feature>
<gene>
    <name evidence="8" type="ORF">PYX00_006170</name>
</gene>
<keyword evidence="3 6" id="KW-0238">DNA-binding</keyword>
<dbReference type="GO" id="GO:0009887">
    <property type="term" value="P:animal organ morphogenesis"/>
    <property type="evidence" value="ECO:0007669"/>
    <property type="project" value="UniProtKB-ARBA"/>
</dbReference>
<dbReference type="SUPFAM" id="SSF46689">
    <property type="entry name" value="Homeodomain-like"/>
    <property type="match status" value="1"/>
</dbReference>
<dbReference type="CDD" id="cd00086">
    <property type="entry name" value="homeodomain"/>
    <property type="match status" value="1"/>
</dbReference>
<comment type="caution">
    <text evidence="8">The sequence shown here is derived from an EMBL/GenBank/DDBJ whole genome shotgun (WGS) entry which is preliminary data.</text>
</comment>
<proteinExistence type="inferred from homology"/>
<dbReference type="PANTHER" id="PTHR11211:SF3">
    <property type="entry name" value="HOMEOBOX PROTEIN MOHAWK"/>
    <property type="match status" value="1"/>
</dbReference>
<dbReference type="InterPro" id="IPR001356">
    <property type="entry name" value="HD"/>
</dbReference>
<dbReference type="GO" id="GO:0000981">
    <property type="term" value="F:DNA-binding transcription factor activity, RNA polymerase II-specific"/>
    <property type="evidence" value="ECO:0007669"/>
    <property type="project" value="TreeGrafter"/>
</dbReference>
<dbReference type="GO" id="GO:0005634">
    <property type="term" value="C:nucleus"/>
    <property type="evidence" value="ECO:0007669"/>
    <property type="project" value="UniProtKB-SubCell"/>
</dbReference>
<sequence length="255" mass="30319">MSDSDEIDMEDMNKVNGRVLRNRKYRRPFEDSRADKRLFTPEIKRHLKTWLIRRRENPYPNREEKKELAVQTGLTYIQICNWFANWRRKLKNAGRNVNKFTWSTLIKSYNNQIIGNLEHLSISSDDSIWEEADLDQPQVDHSYTSLQSLRPNRRSLERPRNNLRDRNWNYQRVSQSDELLPIGKRKRETNPVLLSKWRRSAACFRPSCKSYLIDGTESCKSKIPNKTFESCHDREELDAAEALTSLSRTTHIKFT</sequence>
<dbReference type="Pfam" id="PF05920">
    <property type="entry name" value="Homeobox_KN"/>
    <property type="match status" value="1"/>
</dbReference>
<reference evidence="8" key="1">
    <citation type="journal article" date="2024" name="Gigascience">
        <title>Chromosome-level genome of the poultry shaft louse Menopon gallinae provides insight into the host-switching and adaptive evolution of parasitic lice.</title>
        <authorList>
            <person name="Xu Y."/>
            <person name="Ma L."/>
            <person name="Liu S."/>
            <person name="Liang Y."/>
            <person name="Liu Q."/>
            <person name="He Z."/>
            <person name="Tian L."/>
            <person name="Duan Y."/>
            <person name="Cai W."/>
            <person name="Li H."/>
            <person name="Song F."/>
        </authorList>
    </citation>
    <scope>NUCLEOTIDE SEQUENCE</scope>
    <source>
        <strain evidence="8">Cailab_2023a</strain>
    </source>
</reference>
<dbReference type="GO" id="GO:0048468">
    <property type="term" value="P:cell development"/>
    <property type="evidence" value="ECO:0007669"/>
    <property type="project" value="TreeGrafter"/>
</dbReference>
<protein>
    <recommendedName>
        <fullName evidence="7">Homeobox domain-containing protein</fullName>
    </recommendedName>
</protein>
<dbReference type="InterPro" id="IPR008422">
    <property type="entry name" value="KN_HD"/>
</dbReference>
<evidence type="ECO:0000256" key="3">
    <source>
        <dbReference type="ARBA" id="ARBA00023125"/>
    </source>
</evidence>
<comment type="subcellular location">
    <subcellularLocation>
        <location evidence="1 6">Nucleus</location>
    </subcellularLocation>
</comment>
<dbReference type="AlphaFoldDB" id="A0AAW2HUI3"/>
<evidence type="ECO:0000256" key="5">
    <source>
        <dbReference type="ARBA" id="ARBA00023242"/>
    </source>
</evidence>
<dbReference type="Gene3D" id="1.10.10.60">
    <property type="entry name" value="Homeodomain-like"/>
    <property type="match status" value="1"/>
</dbReference>
<accession>A0AAW2HUI3</accession>
<evidence type="ECO:0000259" key="7">
    <source>
        <dbReference type="PROSITE" id="PS50071"/>
    </source>
</evidence>
<name>A0AAW2HUI3_9NEOP</name>
<evidence type="ECO:0000313" key="8">
    <source>
        <dbReference type="EMBL" id="KAL0273539.1"/>
    </source>
</evidence>
<dbReference type="GO" id="GO:0048646">
    <property type="term" value="P:anatomical structure formation involved in morphogenesis"/>
    <property type="evidence" value="ECO:0007669"/>
    <property type="project" value="UniProtKB-ARBA"/>
</dbReference>
<dbReference type="SMART" id="SM00389">
    <property type="entry name" value="HOX"/>
    <property type="match status" value="1"/>
</dbReference>
<evidence type="ECO:0000256" key="2">
    <source>
        <dbReference type="ARBA" id="ARBA00008446"/>
    </source>
</evidence>
<dbReference type="GO" id="GO:0001654">
    <property type="term" value="P:eye development"/>
    <property type="evidence" value="ECO:0007669"/>
    <property type="project" value="UniProtKB-ARBA"/>
</dbReference>